<evidence type="ECO:0008006" key="4">
    <source>
        <dbReference type="Google" id="ProtNLM"/>
    </source>
</evidence>
<evidence type="ECO:0000313" key="2">
    <source>
        <dbReference type="EMBL" id="AGT33105.1"/>
    </source>
</evidence>
<organism evidence="2 3">
    <name type="scientific">Geobacillus genomosp. 3</name>
    <dbReference type="NCBI Taxonomy" id="1921421"/>
    <lineage>
        <taxon>Bacteria</taxon>
        <taxon>Bacillati</taxon>
        <taxon>Bacillota</taxon>
        <taxon>Bacilli</taxon>
        <taxon>Bacillales</taxon>
        <taxon>Anoxybacillaceae</taxon>
        <taxon>Geobacillus</taxon>
    </lineage>
</organism>
<keyword evidence="3" id="KW-1185">Reference proteome</keyword>
<dbReference type="PATRIC" id="fig|1345697.3.peg.2807"/>
<reference evidence="2 3" key="1">
    <citation type="journal article" date="2014" name="Genome Announc.">
        <title>Complete Genome Sequence of the Thermophilic Polychlorinated Biphenyl Degrader Geobacillus sp. Strain JF8 (NBRC 109937).</title>
        <authorList>
            <person name="Shintani M."/>
            <person name="Ohtsubo Y."/>
            <person name="Fukuda K."/>
            <person name="Hosoyama A."/>
            <person name="Ohji S."/>
            <person name="Yamazoe A."/>
            <person name="Fujita N."/>
            <person name="Nagata Y."/>
            <person name="Tsuda M."/>
            <person name="Hatta T."/>
            <person name="Kimbara K."/>
        </authorList>
    </citation>
    <scope>NUCLEOTIDE SEQUENCE [LARGE SCALE GENOMIC DNA]</scope>
    <source>
        <strain evidence="2 3">JF8</strain>
    </source>
</reference>
<sequence length="179" mass="20288">MNDSVGADGAIAVDEAPGSRRPPAEWKNERKKRRIDMPVFQSEQELYDVLGRFFERVAETEESKELIASTELGPGYDAFVQYVFHKPEAKITWTAENGALKIVCGETGLRPELVFEQTADVGHKFWLGKLDLQQALARQQIKVQGPLVNALKVLPQLDAIYPAYREYLQEIGRDDLLQR</sequence>
<dbReference type="KEGG" id="gjf:M493_14330"/>
<feature type="region of interest" description="Disordered" evidence="1">
    <location>
        <begin position="1"/>
        <end position="30"/>
    </location>
</feature>
<dbReference type="Gene3D" id="3.30.1050.10">
    <property type="entry name" value="SCP2 sterol-binding domain"/>
    <property type="match status" value="1"/>
</dbReference>
<evidence type="ECO:0000313" key="3">
    <source>
        <dbReference type="Proteomes" id="UP000015500"/>
    </source>
</evidence>
<dbReference type="AlphaFoldDB" id="S5ZFH2"/>
<dbReference type="SUPFAM" id="SSF55718">
    <property type="entry name" value="SCP-like"/>
    <property type="match status" value="1"/>
</dbReference>
<protein>
    <recommendedName>
        <fullName evidence="4">SCP2 domain-containing protein</fullName>
    </recommendedName>
</protein>
<dbReference type="STRING" id="1921421.M493_14330"/>
<accession>S5ZFH2</accession>
<dbReference type="EMBL" id="CP006254">
    <property type="protein sequence ID" value="AGT33105.1"/>
    <property type="molecule type" value="Genomic_DNA"/>
</dbReference>
<dbReference type="HOGENOM" id="CLU_125983_0_0_9"/>
<name>S5ZFH2_GEOG3</name>
<dbReference type="Proteomes" id="UP000015500">
    <property type="component" value="Chromosome"/>
</dbReference>
<gene>
    <name evidence="2" type="ORF">M493_14330</name>
</gene>
<dbReference type="RefSeq" id="WP_020960894.1">
    <property type="nucleotide sequence ID" value="NC_022080.4"/>
</dbReference>
<dbReference type="InterPro" id="IPR036527">
    <property type="entry name" value="SCP2_sterol-bd_dom_sf"/>
</dbReference>
<proteinExistence type="predicted"/>
<evidence type="ECO:0000256" key="1">
    <source>
        <dbReference type="SAM" id="MobiDB-lite"/>
    </source>
</evidence>